<dbReference type="InterPro" id="IPR003615">
    <property type="entry name" value="HNH_nuc"/>
</dbReference>
<dbReference type="CDD" id="cd00085">
    <property type="entry name" value="HNHc"/>
    <property type="match status" value="1"/>
</dbReference>
<dbReference type="EMBL" id="CP108021">
    <property type="protein sequence ID" value="WUM22127.1"/>
    <property type="molecule type" value="Genomic_DNA"/>
</dbReference>
<dbReference type="Gene3D" id="1.10.30.50">
    <property type="match status" value="1"/>
</dbReference>
<organism evidence="3 4">
    <name type="scientific">Williamsia herbipolensis</name>
    <dbReference type="NCBI Taxonomy" id="1603258"/>
    <lineage>
        <taxon>Bacteria</taxon>
        <taxon>Bacillati</taxon>
        <taxon>Actinomycetota</taxon>
        <taxon>Actinomycetes</taxon>
        <taxon>Mycobacteriales</taxon>
        <taxon>Nocardiaceae</taxon>
        <taxon>Williamsia</taxon>
    </lineage>
</organism>
<dbReference type="AlphaFoldDB" id="A0AAU4K813"/>
<evidence type="ECO:0000259" key="2">
    <source>
        <dbReference type="SMART" id="SM00507"/>
    </source>
</evidence>
<protein>
    <submittedName>
        <fullName evidence="3">HNH endonuclease</fullName>
    </submittedName>
</protein>
<accession>A0AAU4K813</accession>
<proteinExistence type="predicted"/>
<dbReference type="SMART" id="SM00507">
    <property type="entry name" value="HNHc"/>
    <property type="match status" value="1"/>
</dbReference>
<dbReference type="Pfam" id="PF02720">
    <property type="entry name" value="DUF222"/>
    <property type="match status" value="1"/>
</dbReference>
<name>A0AAU4K813_9NOCA</name>
<sequence length="490" mass="53037">MSVIAWPVEPFAVSDMLRALEETVEEMQSTSMSALADAELRELMHSVERVGRKLGVVSHNVVAEVASRGSYSEWGYRRVTSMLTGELHLSSAEAHRRVRVAAATCPTTGITGEVTEPRHFDVAMGIYDGTLSEQSADAVLTVLDKIPSAVDDDVRVSAEATMVELARDLSPREVSGVGDRLLAHLDPDGSLTGDGDRARQRGLSVSAQDAALMSKLTATLDPATRAMFDVLLDAWAAPGMNNPDDPASPAGSRTDPDTDRDLADAAAGRDTRSAPQRRHDALSAMLSRVIATGTLGSHGGSPAQVVATMTLDELIAMSGVADTMTASQMPVEDLVDLAKENNALLGILDPTGMPLYLGRTRRLATVAQRIAEWLRSRGCTFPGCRVAQTRTQAHHLDEWRNGGPTDITNLGAACFDHHPMAGDEPHQWRTELVTEGRYRGRVAWIPPASIDPQRRPRINHAHHPDELLAQAWERVCDDRAGPARRDPWVT</sequence>
<evidence type="ECO:0000313" key="3">
    <source>
        <dbReference type="EMBL" id="WUM22127.1"/>
    </source>
</evidence>
<keyword evidence="3" id="KW-0540">Nuclease</keyword>
<feature type="region of interest" description="Disordered" evidence="1">
    <location>
        <begin position="239"/>
        <end position="278"/>
    </location>
</feature>
<dbReference type="KEGG" id="whr:OG579_10325"/>
<feature type="compositionally biased region" description="Basic and acidic residues" evidence="1">
    <location>
        <begin position="254"/>
        <end position="278"/>
    </location>
</feature>
<dbReference type="RefSeq" id="WP_328859057.1">
    <property type="nucleotide sequence ID" value="NZ_CP108021.1"/>
</dbReference>
<evidence type="ECO:0000313" key="4">
    <source>
        <dbReference type="Proteomes" id="UP001432128"/>
    </source>
</evidence>
<keyword evidence="3" id="KW-0255">Endonuclease</keyword>
<dbReference type="InterPro" id="IPR003870">
    <property type="entry name" value="DUF222"/>
</dbReference>
<evidence type="ECO:0000256" key="1">
    <source>
        <dbReference type="SAM" id="MobiDB-lite"/>
    </source>
</evidence>
<dbReference type="Proteomes" id="UP001432128">
    <property type="component" value="Chromosome"/>
</dbReference>
<keyword evidence="4" id="KW-1185">Reference proteome</keyword>
<keyword evidence="3" id="KW-0378">Hydrolase</keyword>
<gene>
    <name evidence="3" type="ORF">OG579_10325</name>
</gene>
<reference evidence="3 4" key="1">
    <citation type="submission" date="2022-10" db="EMBL/GenBank/DDBJ databases">
        <title>The complete genomes of actinobacterial strains from the NBC collection.</title>
        <authorList>
            <person name="Joergensen T.S."/>
            <person name="Alvarez Arevalo M."/>
            <person name="Sterndorff E.B."/>
            <person name="Faurdal D."/>
            <person name="Vuksanovic O."/>
            <person name="Mourched A.-S."/>
            <person name="Charusanti P."/>
            <person name="Shaw S."/>
            <person name="Blin K."/>
            <person name="Weber T."/>
        </authorList>
    </citation>
    <scope>NUCLEOTIDE SEQUENCE [LARGE SCALE GENOMIC DNA]</scope>
    <source>
        <strain evidence="3 4">NBC_00319</strain>
    </source>
</reference>
<dbReference type="GO" id="GO:0004519">
    <property type="term" value="F:endonuclease activity"/>
    <property type="evidence" value="ECO:0007669"/>
    <property type="project" value="UniProtKB-KW"/>
</dbReference>
<feature type="domain" description="HNH nuclease" evidence="2">
    <location>
        <begin position="369"/>
        <end position="419"/>
    </location>
</feature>